<evidence type="ECO:0000259" key="5">
    <source>
        <dbReference type="SMART" id="SM00797"/>
    </source>
</evidence>
<accession>A0A542YSV9</accession>
<evidence type="ECO:0000256" key="3">
    <source>
        <dbReference type="ARBA" id="ARBA00022840"/>
    </source>
</evidence>
<dbReference type="Gene3D" id="2.40.100.10">
    <property type="entry name" value="Cyclophilin-like"/>
    <property type="match status" value="1"/>
</dbReference>
<protein>
    <submittedName>
        <fullName evidence="6">Biotin-dependent carboxylase-like uncharacterized protein</fullName>
    </submittedName>
</protein>
<organism evidence="6 7">
    <name type="scientific">Ornithinicoccus hortensis</name>
    <dbReference type="NCBI Taxonomy" id="82346"/>
    <lineage>
        <taxon>Bacteria</taxon>
        <taxon>Bacillati</taxon>
        <taxon>Actinomycetota</taxon>
        <taxon>Actinomycetes</taxon>
        <taxon>Micrococcales</taxon>
        <taxon>Intrasporangiaceae</taxon>
        <taxon>Ornithinicoccus</taxon>
    </lineage>
</organism>
<dbReference type="InterPro" id="IPR029000">
    <property type="entry name" value="Cyclophilin-like_dom_sf"/>
</dbReference>
<reference evidence="6 7" key="1">
    <citation type="submission" date="2019-06" db="EMBL/GenBank/DDBJ databases">
        <title>Sequencing the genomes of 1000 actinobacteria strains.</title>
        <authorList>
            <person name="Klenk H.-P."/>
        </authorList>
    </citation>
    <scope>NUCLEOTIDE SEQUENCE [LARGE SCALE GENOMIC DNA]</scope>
    <source>
        <strain evidence="6 7">DSM 12335</strain>
    </source>
</reference>
<feature type="region of interest" description="Disordered" evidence="4">
    <location>
        <begin position="132"/>
        <end position="153"/>
    </location>
</feature>
<dbReference type="SUPFAM" id="SSF50891">
    <property type="entry name" value="Cyclophilin-like"/>
    <property type="match status" value="1"/>
</dbReference>
<dbReference type="NCBIfam" id="TIGR00724">
    <property type="entry name" value="urea_amlyse_rel"/>
    <property type="match status" value="1"/>
</dbReference>
<evidence type="ECO:0000313" key="7">
    <source>
        <dbReference type="Proteomes" id="UP000319516"/>
    </source>
</evidence>
<evidence type="ECO:0000256" key="2">
    <source>
        <dbReference type="ARBA" id="ARBA00022801"/>
    </source>
</evidence>
<evidence type="ECO:0000256" key="4">
    <source>
        <dbReference type="SAM" id="MobiDB-lite"/>
    </source>
</evidence>
<evidence type="ECO:0000313" key="6">
    <source>
        <dbReference type="EMBL" id="TQL51183.1"/>
    </source>
</evidence>
<keyword evidence="1" id="KW-0547">Nucleotide-binding</keyword>
<dbReference type="GO" id="GO:0016787">
    <property type="term" value="F:hydrolase activity"/>
    <property type="evidence" value="ECO:0007669"/>
    <property type="project" value="UniProtKB-KW"/>
</dbReference>
<keyword evidence="3" id="KW-0067">ATP-binding</keyword>
<dbReference type="PANTHER" id="PTHR43309">
    <property type="entry name" value="5-OXOPROLINASE SUBUNIT C"/>
    <property type="match status" value="1"/>
</dbReference>
<dbReference type="RefSeq" id="WP_141785217.1">
    <property type="nucleotide sequence ID" value="NZ_BAAAIK010000007.1"/>
</dbReference>
<feature type="domain" description="Carboxyltransferase" evidence="5">
    <location>
        <begin position="28"/>
        <end position="285"/>
    </location>
</feature>
<dbReference type="AlphaFoldDB" id="A0A542YSV9"/>
<dbReference type="OrthoDB" id="9768696at2"/>
<evidence type="ECO:0000256" key="1">
    <source>
        <dbReference type="ARBA" id="ARBA00022741"/>
    </source>
</evidence>
<name>A0A542YSV9_9MICO</name>
<keyword evidence="2" id="KW-0378">Hydrolase</keyword>
<dbReference type="EMBL" id="VFOP01000001">
    <property type="protein sequence ID" value="TQL51183.1"/>
    <property type="molecule type" value="Genomic_DNA"/>
</dbReference>
<proteinExistence type="predicted"/>
<sequence>MTTARTLRVLETGPLTTVQDFGRPGQSALGIGRSGACDRASHRLANALVGNHPTLATLEVTFGGLVLEADEPLVLATAGARCPGAPHLAPFTLSPGERLSLGTPAAGLRTYLAVRGGIDVDPVLGSRATDVLSGLGPPKPGPGDELPVGDPARPHPGVDVAPVPEPDAGRLTVRVTPGPRYDWFGDAGWQELTGQVYTATSESNRVGVRLDGDPLTRLREGELVSEGMLRGALQVPPSGLPVLFLADHPVTGGYPVIGYVDDLDVDRCAQLRPGQELRFSATRQR</sequence>
<dbReference type="GO" id="GO:0005524">
    <property type="term" value="F:ATP binding"/>
    <property type="evidence" value="ECO:0007669"/>
    <property type="project" value="UniProtKB-KW"/>
</dbReference>
<keyword evidence="7" id="KW-1185">Reference proteome</keyword>
<dbReference type="Proteomes" id="UP000319516">
    <property type="component" value="Unassembled WGS sequence"/>
</dbReference>
<dbReference type="InterPro" id="IPR052708">
    <property type="entry name" value="PxpC"/>
</dbReference>
<dbReference type="Pfam" id="PF02626">
    <property type="entry name" value="CT_A_B"/>
    <property type="match status" value="1"/>
</dbReference>
<dbReference type="PANTHER" id="PTHR43309:SF3">
    <property type="entry name" value="5-OXOPROLINASE SUBUNIT C"/>
    <property type="match status" value="1"/>
</dbReference>
<comment type="caution">
    <text evidence="6">The sequence shown here is derived from an EMBL/GenBank/DDBJ whole genome shotgun (WGS) entry which is preliminary data.</text>
</comment>
<gene>
    <name evidence="6" type="ORF">FB467_2321</name>
</gene>
<dbReference type="SMART" id="SM00797">
    <property type="entry name" value="AHS2"/>
    <property type="match status" value="1"/>
</dbReference>
<dbReference type="InterPro" id="IPR003778">
    <property type="entry name" value="CT_A_B"/>
</dbReference>